<dbReference type="PANTHER" id="PTHR11441:SF0">
    <property type="entry name" value="THYMIDINE KINASE, CYTOSOLIC"/>
    <property type="match status" value="1"/>
</dbReference>
<evidence type="ECO:0000256" key="4">
    <source>
        <dbReference type="ARBA" id="ARBA00022723"/>
    </source>
</evidence>
<keyword evidence="15" id="KW-1185">Reference proteome</keyword>
<dbReference type="GO" id="GO:0071897">
    <property type="term" value="P:DNA biosynthetic process"/>
    <property type="evidence" value="ECO:0007669"/>
    <property type="project" value="UniProtKB-KW"/>
</dbReference>
<dbReference type="GO" id="GO:0004797">
    <property type="term" value="F:thymidine kinase activity"/>
    <property type="evidence" value="ECO:0007669"/>
    <property type="project" value="UniProtKB-EC"/>
</dbReference>
<dbReference type="GO" id="GO:0046104">
    <property type="term" value="P:thymidine metabolic process"/>
    <property type="evidence" value="ECO:0007669"/>
    <property type="project" value="TreeGrafter"/>
</dbReference>
<evidence type="ECO:0000256" key="5">
    <source>
        <dbReference type="ARBA" id="ARBA00022741"/>
    </source>
</evidence>
<reference evidence="14" key="1">
    <citation type="journal article" date="2023" name="Mol. Biol. Evol.">
        <title>Third-Generation Sequencing Reveals the Adaptive Role of the Epigenome in Three Deep-Sea Polychaetes.</title>
        <authorList>
            <person name="Perez M."/>
            <person name="Aroh O."/>
            <person name="Sun Y."/>
            <person name="Lan Y."/>
            <person name="Juniper S.K."/>
            <person name="Young C.R."/>
            <person name="Angers B."/>
            <person name="Qian P.Y."/>
        </authorList>
    </citation>
    <scope>NUCLEOTIDE SEQUENCE</scope>
    <source>
        <strain evidence="14">P08H-3</strain>
    </source>
</reference>
<accession>A0AAD9KFM5</accession>
<keyword evidence="8 11" id="KW-0067">ATP-binding</keyword>
<evidence type="ECO:0000256" key="10">
    <source>
        <dbReference type="ARBA" id="ARBA00048113"/>
    </source>
</evidence>
<dbReference type="EMBL" id="JAODUP010000006">
    <property type="protein sequence ID" value="KAK2169890.1"/>
    <property type="molecule type" value="Genomic_DNA"/>
</dbReference>
<dbReference type="InterPro" id="IPR001267">
    <property type="entry name" value="Thymidine_kinase"/>
</dbReference>
<dbReference type="InterPro" id="IPR020633">
    <property type="entry name" value="Thymidine_kinase_CS"/>
</dbReference>
<organism evidence="14 15">
    <name type="scientific">Paralvinella palmiformis</name>
    <dbReference type="NCBI Taxonomy" id="53620"/>
    <lineage>
        <taxon>Eukaryota</taxon>
        <taxon>Metazoa</taxon>
        <taxon>Spiralia</taxon>
        <taxon>Lophotrochozoa</taxon>
        <taxon>Annelida</taxon>
        <taxon>Polychaeta</taxon>
        <taxon>Sedentaria</taxon>
        <taxon>Canalipalpata</taxon>
        <taxon>Terebellida</taxon>
        <taxon>Terebelliformia</taxon>
        <taxon>Alvinellidae</taxon>
        <taxon>Paralvinella</taxon>
    </lineage>
</organism>
<evidence type="ECO:0000256" key="3">
    <source>
        <dbReference type="ARBA" id="ARBA00022679"/>
    </source>
</evidence>
<keyword evidence="2 11" id="KW-0237">DNA synthesis</keyword>
<evidence type="ECO:0000256" key="7">
    <source>
        <dbReference type="ARBA" id="ARBA00022833"/>
    </source>
</evidence>
<evidence type="ECO:0000256" key="2">
    <source>
        <dbReference type="ARBA" id="ARBA00022634"/>
    </source>
</evidence>
<dbReference type="Proteomes" id="UP001208570">
    <property type="component" value="Unassembled WGS sequence"/>
</dbReference>
<comment type="similarity">
    <text evidence="1 12">Belongs to the thymidine kinase family.</text>
</comment>
<comment type="subunit">
    <text evidence="9">Homotetramer. Tetramerization from dimerization is induced by ATP and increases catalytic efficiency due to a high affinity for thymidine. Tetramerization is inhibited by phosphorylation at Ser-13. Interacts (via the KEN box) with FZR1.</text>
</comment>
<evidence type="ECO:0000256" key="1">
    <source>
        <dbReference type="ARBA" id="ARBA00007587"/>
    </source>
</evidence>
<dbReference type="SUPFAM" id="SSF52540">
    <property type="entry name" value="P-loop containing nucleoside triphosphate hydrolases"/>
    <property type="match status" value="1"/>
</dbReference>
<evidence type="ECO:0000313" key="14">
    <source>
        <dbReference type="EMBL" id="KAK2169890.1"/>
    </source>
</evidence>
<keyword evidence="4" id="KW-0479">Metal-binding</keyword>
<dbReference type="Gene3D" id="3.40.50.300">
    <property type="entry name" value="P-loop containing nucleotide triphosphate hydrolases"/>
    <property type="match status" value="1"/>
</dbReference>
<name>A0AAD9KFM5_9ANNE</name>
<keyword evidence="6 11" id="KW-0418">Kinase</keyword>
<keyword evidence="3 11" id="KW-0808">Transferase</keyword>
<dbReference type="PROSITE" id="PS00603">
    <property type="entry name" value="TK_CELLULAR_TYPE"/>
    <property type="match status" value="1"/>
</dbReference>
<evidence type="ECO:0000256" key="9">
    <source>
        <dbReference type="ARBA" id="ARBA00046642"/>
    </source>
</evidence>
<dbReference type="SUPFAM" id="SSF57716">
    <property type="entry name" value="Glucocorticoid receptor-like (DNA-binding domain)"/>
    <property type="match status" value="1"/>
</dbReference>
<feature type="region of interest" description="Disordered" evidence="13">
    <location>
        <begin position="165"/>
        <end position="195"/>
    </location>
</feature>
<dbReference type="Gene3D" id="3.30.60.20">
    <property type="match status" value="1"/>
</dbReference>
<dbReference type="GO" id="GO:0046872">
    <property type="term" value="F:metal ion binding"/>
    <property type="evidence" value="ECO:0007669"/>
    <property type="project" value="UniProtKB-KW"/>
</dbReference>
<dbReference type="EC" id="2.7.1.21" evidence="11"/>
<evidence type="ECO:0000256" key="6">
    <source>
        <dbReference type="ARBA" id="ARBA00022777"/>
    </source>
</evidence>
<dbReference type="FunFam" id="3.30.60.20:FF:000028">
    <property type="entry name" value="Thymidine kinase"/>
    <property type="match status" value="1"/>
</dbReference>
<comment type="caution">
    <text evidence="14">The sequence shown here is derived from an EMBL/GenBank/DDBJ whole genome shotgun (WGS) entry which is preliminary data.</text>
</comment>
<dbReference type="GO" id="GO:0005524">
    <property type="term" value="F:ATP binding"/>
    <property type="evidence" value="ECO:0007669"/>
    <property type="project" value="UniProtKB-KW"/>
</dbReference>
<dbReference type="AlphaFoldDB" id="A0AAD9KFM5"/>
<dbReference type="PANTHER" id="PTHR11441">
    <property type="entry name" value="THYMIDINE KINASE"/>
    <property type="match status" value="1"/>
</dbReference>
<evidence type="ECO:0000256" key="11">
    <source>
        <dbReference type="RuleBase" id="RU000544"/>
    </source>
</evidence>
<evidence type="ECO:0000256" key="13">
    <source>
        <dbReference type="SAM" id="MobiDB-lite"/>
    </source>
</evidence>
<evidence type="ECO:0000256" key="8">
    <source>
        <dbReference type="ARBA" id="ARBA00022840"/>
    </source>
</evidence>
<protein>
    <recommendedName>
        <fullName evidence="11">Thymidine kinase</fullName>
        <ecNumber evidence="11">2.7.1.21</ecNumber>
    </recommendedName>
</protein>
<proteinExistence type="inferred from homology"/>
<keyword evidence="5 11" id="KW-0547">Nucleotide-binding</keyword>
<evidence type="ECO:0000256" key="12">
    <source>
        <dbReference type="RuleBase" id="RU004165"/>
    </source>
</evidence>
<evidence type="ECO:0000313" key="15">
    <source>
        <dbReference type="Proteomes" id="UP001208570"/>
    </source>
</evidence>
<sequence>MMACINKPEVFVSKNPSSSGQIQVIFGPMFSGKTTELMRRLKRYQLAKYDCLIIKYSNDTRYDQNGIATHDRHVLPALGTTELNSTLDKAMIHDVIGVDEGQFGFAEILNLVPLAESVVKLTAVCMQCYGEASFTKRKGTETALEVIGGAEKYMAVCRACYQEPGQVSPACSPNHKALKSSQTRRSADRSSIGKHSFGVDLTNTMDLSQ</sequence>
<keyword evidence="7" id="KW-0862">Zinc</keyword>
<dbReference type="Pfam" id="PF00265">
    <property type="entry name" value="TK"/>
    <property type="match status" value="2"/>
</dbReference>
<dbReference type="InterPro" id="IPR027417">
    <property type="entry name" value="P-loop_NTPase"/>
</dbReference>
<gene>
    <name evidence="14" type="ORF">LSH36_6g10003</name>
</gene>
<comment type="catalytic activity">
    <reaction evidence="10">
        <text>thymidine + ATP = dTMP + ADP + H(+)</text>
        <dbReference type="Rhea" id="RHEA:19129"/>
        <dbReference type="ChEBI" id="CHEBI:15378"/>
        <dbReference type="ChEBI" id="CHEBI:17748"/>
        <dbReference type="ChEBI" id="CHEBI:30616"/>
        <dbReference type="ChEBI" id="CHEBI:63528"/>
        <dbReference type="ChEBI" id="CHEBI:456216"/>
        <dbReference type="EC" id="2.7.1.21"/>
    </reaction>
    <physiologicalReaction direction="left-to-right" evidence="10">
        <dbReference type="Rhea" id="RHEA:19130"/>
    </physiologicalReaction>
</comment>